<feature type="transmembrane region" description="Helical" evidence="1">
    <location>
        <begin position="21"/>
        <end position="45"/>
    </location>
</feature>
<keyword evidence="1" id="KW-1133">Transmembrane helix</keyword>
<proteinExistence type="predicted"/>
<evidence type="ECO:0000313" key="3">
    <source>
        <dbReference type="EMBL" id="MDM5139202.1"/>
    </source>
</evidence>
<dbReference type="RefSeq" id="WP_290021385.1">
    <property type="nucleotide sequence ID" value="NZ_JAOPLV010000001.1"/>
</dbReference>
<feature type="domain" description="DUF637" evidence="2">
    <location>
        <begin position="60"/>
        <end position="174"/>
    </location>
</feature>
<sequence length="184" mass="18513">MEAVQEAYEQWNYSQQSLSPVASSIIAIALAVATMGGGVAALAAVQGVSVSAVGATSAAMANAAFSTLVSQATISTINNGGNLGAVLKELGSSASIKQLATSVATAGALQGLDNAMGWAQKANAASLPVTSDLFSWNTFNRVTSHSVVTAGINTTINGSHFADAFKAGLLSNIQGKWVKPRPTG</sequence>
<gene>
    <name evidence="3" type="ORF">OB959_05210</name>
</gene>
<dbReference type="EMBL" id="JAOPLV010000001">
    <property type="protein sequence ID" value="MDM5139202.1"/>
    <property type="molecule type" value="Genomic_DNA"/>
</dbReference>
<organism evidence="3 4">
    <name type="scientific">Aeromonas bestiarum</name>
    <dbReference type="NCBI Taxonomy" id="105751"/>
    <lineage>
        <taxon>Bacteria</taxon>
        <taxon>Pseudomonadati</taxon>
        <taxon>Pseudomonadota</taxon>
        <taxon>Gammaproteobacteria</taxon>
        <taxon>Aeromonadales</taxon>
        <taxon>Aeromonadaceae</taxon>
        <taxon>Aeromonas</taxon>
    </lineage>
</organism>
<reference evidence="3" key="1">
    <citation type="submission" date="2023-08" db="EMBL/GenBank/DDBJ databases">
        <title>WGS of Aeromonas isolates.</title>
        <authorList>
            <person name="Lee H."/>
        </authorList>
    </citation>
    <scope>NUCLEOTIDE SEQUENCE</scope>
    <source>
        <strain evidence="3">SL22</strain>
    </source>
</reference>
<name>A0AAW7I5Z4_9GAMM</name>
<evidence type="ECO:0000259" key="2">
    <source>
        <dbReference type="Pfam" id="PF04830"/>
    </source>
</evidence>
<dbReference type="Proteomes" id="UP001168216">
    <property type="component" value="Unassembled WGS sequence"/>
</dbReference>
<dbReference type="InterPro" id="IPR006915">
    <property type="entry name" value="DUF637_hemagglutn_put"/>
</dbReference>
<evidence type="ECO:0000313" key="4">
    <source>
        <dbReference type="Proteomes" id="UP001168216"/>
    </source>
</evidence>
<keyword evidence="1" id="KW-0812">Transmembrane</keyword>
<dbReference type="Pfam" id="PF04830">
    <property type="entry name" value="DUF637"/>
    <property type="match status" value="1"/>
</dbReference>
<dbReference type="AlphaFoldDB" id="A0AAW7I5Z4"/>
<keyword evidence="1" id="KW-0472">Membrane</keyword>
<comment type="caution">
    <text evidence="3">The sequence shown here is derived from an EMBL/GenBank/DDBJ whole genome shotgun (WGS) entry which is preliminary data.</text>
</comment>
<evidence type="ECO:0000256" key="1">
    <source>
        <dbReference type="SAM" id="Phobius"/>
    </source>
</evidence>
<accession>A0AAW7I5Z4</accession>
<protein>
    <submittedName>
        <fullName evidence="3">DUF637 domain-containing protein</fullName>
    </submittedName>
</protein>